<dbReference type="InterPro" id="IPR041246">
    <property type="entry name" value="Bact_MG10"/>
</dbReference>
<dbReference type="Pfam" id="PF00207">
    <property type="entry name" value="A2M"/>
    <property type="match status" value="1"/>
</dbReference>
<evidence type="ECO:0000256" key="2">
    <source>
        <dbReference type="SAM" id="SignalP"/>
    </source>
</evidence>
<dbReference type="GO" id="GO:0004866">
    <property type="term" value="F:endopeptidase inhibitor activity"/>
    <property type="evidence" value="ECO:0007669"/>
    <property type="project" value="InterPro"/>
</dbReference>
<evidence type="ECO:0000313" key="5">
    <source>
        <dbReference type="Proteomes" id="UP000771749"/>
    </source>
</evidence>
<evidence type="ECO:0000313" key="4">
    <source>
        <dbReference type="EMBL" id="MBO8454038.1"/>
    </source>
</evidence>
<dbReference type="Gene3D" id="1.50.10.20">
    <property type="match status" value="1"/>
</dbReference>
<keyword evidence="2" id="KW-0732">Signal</keyword>
<feature type="chain" id="PRO_5036746025" description="Alpha-2-macroglobulin domain-containing protein" evidence="2">
    <location>
        <begin position="22"/>
        <end position="1822"/>
    </location>
</feature>
<dbReference type="EMBL" id="JADIMJ010000072">
    <property type="protein sequence ID" value="MBO8454038.1"/>
    <property type="molecule type" value="Genomic_DNA"/>
</dbReference>
<dbReference type="Gene3D" id="2.60.40.1930">
    <property type="match status" value="1"/>
</dbReference>
<dbReference type="Pfam" id="PF01835">
    <property type="entry name" value="MG2"/>
    <property type="match status" value="1"/>
</dbReference>
<protein>
    <recommendedName>
        <fullName evidence="3">Alpha-2-macroglobulin domain-containing protein</fullName>
    </recommendedName>
</protein>
<name>A0A940DNG4_9BACT</name>
<dbReference type="SUPFAM" id="SSF48239">
    <property type="entry name" value="Terpenoid cyclases/Protein prenyltransferases"/>
    <property type="match status" value="1"/>
</dbReference>
<dbReference type="InterPro" id="IPR008930">
    <property type="entry name" value="Terpenoid_cyclase/PrenylTrfase"/>
</dbReference>
<gene>
    <name evidence="4" type="ORF">IAC07_04860</name>
</gene>
<comment type="caution">
    <text evidence="4">The sequence shown here is derived from an EMBL/GenBank/DDBJ whole genome shotgun (WGS) entry which is preliminary data.</text>
</comment>
<dbReference type="PROSITE" id="PS51257">
    <property type="entry name" value="PROKAR_LIPOPROTEIN"/>
    <property type="match status" value="1"/>
</dbReference>
<evidence type="ECO:0000256" key="1">
    <source>
        <dbReference type="ARBA" id="ARBA00010556"/>
    </source>
</evidence>
<reference evidence="4" key="2">
    <citation type="journal article" date="2021" name="PeerJ">
        <title>Extensive microbial diversity within the chicken gut microbiome revealed by metagenomics and culture.</title>
        <authorList>
            <person name="Gilroy R."/>
            <person name="Ravi A."/>
            <person name="Getino M."/>
            <person name="Pursley I."/>
            <person name="Horton D.L."/>
            <person name="Alikhan N.F."/>
            <person name="Baker D."/>
            <person name="Gharbi K."/>
            <person name="Hall N."/>
            <person name="Watson M."/>
            <person name="Adriaenssens E.M."/>
            <person name="Foster-Nyarko E."/>
            <person name="Jarju S."/>
            <person name="Secka A."/>
            <person name="Antonio M."/>
            <person name="Oren A."/>
            <person name="Chaudhuri R.R."/>
            <person name="La Ragione R."/>
            <person name="Hildebrand F."/>
            <person name="Pallen M.J."/>
        </authorList>
    </citation>
    <scope>NUCLEOTIDE SEQUENCE</scope>
    <source>
        <strain evidence="4">F1-3629</strain>
    </source>
</reference>
<sequence>MKRFCLSVLLFILACAGQAAAGNAGKTLDKLWKKVENSMAVDRPQKTLDLLEDVISAAKNERNPVYFCRGLDLYRSVSVRLDWKRNDSIRAEIMKEAEEFGCPVAEYCLMVSMSGFGVSADTLLSFASRNEESLKADCNREFYTEENISSFFLYSYADLPEFVRENISDDYEYVMWTIACLSMSGAEDVYAESCRLLYRHLPEDSINRTYLEFFMADGIDDESKRIDSLEKFSAKYAGRAISLYARRALLKARFNQNLKALTSGKRYAGSPEKQADSLSEVFSRFRKDCIAFERDRTEYSGPEAGIAAECGGIDGLIRHLDEENAVMSQDGRDTVCVILKNLKKAEFQVYEPGKRGKLIFSADVKDDSGHYFVPDTFRIALPDMDDGNYNLYVKSGKFTAYERLDRYSVSGAYRFTDEGLTVFAGDFMTGRPLSGVRVEAFAGDSLALVRDNVDFSGFVCIGDGFAGSSEITGLVFSYRDSLGYMRKSGNIRVSRYYDRTDDAEALSDDEAADSYCRIFRDRSVFIPGDTVHFKAVLYSSSRAGMSAWKEGRDVEVILKDAAGTAVRSGMFRTDGFGAVAGSFVLPSEVRRGRASLSVMCGGREIICSGGAFRVEDIVLPTYSVDFDGFDGVILPGDTVSVTGKAASYTGHPVSGYAARYTVKNFDALVASGDLTFSEDGSFRFSFQAGIRSSNYDFYQITLTITGTDGETNSFDTWLSVSYDLMLGMTAENSAEGKINGTDADSRYYGHDWYGSSIIAEDIEECIFRFESNGRPVPGMEISYKVSSGQGKQLISGTAVSGKAFSLDFSGLHSGEYVLEAEAPVRFAMPGGRDSVIVVRYLHSFIRLCDGEDSMDADVESVFRVCPGQDISLQTGAGRGPVWAVVELFDGNLRSLRSELVHLDGIPGKSGSLKTLVWEYEDSYPDDVLLVAFYFREGKSYSYSYTFRRDRTPDSPVPVEFTAFTDKTAPDTETSCELKTIPDAEVLVAVFDSSSEDIAENIWSSIGKPRDRYLYISTCSYPGSHRITGYGGGLDLGWSESQVIIAYAVQSKASGSGRQFRKAVAAASENSFMDMEFVNMESDSALGDAVELVPEGWNNLSPREEFSNTLAFIPFLKTGADSTVRFSFRTSDKLSTYVVSVFVHDTAMRNNVLRREMLVAKDIMVSMSVPQFLYEGDRLEVRAAVSDASDTGAEGILTFCAYDGADRDSSSLLLASGRPVNVAAGGQHAEIFTVNVLSGTDTLGLLASFNGGEGDGMFVTVPVFPAEQTLTEAHSAVLLPGMPEDSLYSELRDRFVNVSGYGAEYDRRDLYSMLLDAIPSELSVDGADVLTLVKSLYSACLSESVTGEASVISGADGQQESVNSLASRLEEYACPDGGFGWFAGMESSPVVTACVLDMLGGLRDRVSLADAGISTSLVKKAAAYLDSAVMPDSKPRVYGGGISLPLYLHVRSMYPEFDFSPASADRSALRAFRRNIRECLDVRGENVLYGRILAKAERISAVMNLVSDEAKNLAEDFGLSGIRMRRLERNAARDLASLVEYAVPHASGGMYYPNAVMPFRGLMESELYAHSLLCDLLSDYSPESGIADGIRIWIMVQKETQDWDDDPAFVRAAASVADGIASVGDIAVLVMKQRFVRPFTGISPAGNGMGIERKYYVERPGTMGDDGRQSSSDKAIVREELKVGDILHPGDIVTAVYSVRSDENRSFVRIEVPHNAALRPLDQFSGLRFGVLHQADSASGGAVRALYPYAYREVRSDRTVFWFDNFPEEESFAAEKFIVVHEGSFVSPVEEIECLYAPHYRANGGYGGRIDVGEAKSAGGACE</sequence>
<dbReference type="Proteomes" id="UP000771749">
    <property type="component" value="Unassembled WGS sequence"/>
</dbReference>
<dbReference type="InterPro" id="IPR002890">
    <property type="entry name" value="MG2"/>
</dbReference>
<organism evidence="4 5">
    <name type="scientific">Candidatus Cryptobacteroides gallistercoris</name>
    <dbReference type="NCBI Taxonomy" id="2840765"/>
    <lineage>
        <taxon>Bacteria</taxon>
        <taxon>Pseudomonadati</taxon>
        <taxon>Bacteroidota</taxon>
        <taxon>Bacteroidia</taxon>
        <taxon>Bacteroidales</taxon>
        <taxon>Candidatus Cryptobacteroides</taxon>
    </lineage>
</organism>
<feature type="domain" description="Alpha-2-macroglobulin" evidence="3">
    <location>
        <begin position="1108"/>
        <end position="1198"/>
    </location>
</feature>
<dbReference type="InterPro" id="IPR051802">
    <property type="entry name" value="YfhM-like"/>
</dbReference>
<accession>A0A940DNG4</accession>
<feature type="signal peptide" evidence="2">
    <location>
        <begin position="1"/>
        <end position="21"/>
    </location>
</feature>
<dbReference type="PANTHER" id="PTHR40094">
    <property type="entry name" value="ALPHA-2-MACROGLOBULIN HOMOLOG"/>
    <property type="match status" value="1"/>
</dbReference>
<comment type="similarity">
    <text evidence="1">Belongs to the protease inhibitor I39 (alpha-2-macroglobulin) family. Bacterial alpha-2-macroglobulin subfamily.</text>
</comment>
<dbReference type="PANTHER" id="PTHR40094:SF1">
    <property type="entry name" value="UBIQUITIN DOMAIN-CONTAINING PROTEIN"/>
    <property type="match status" value="1"/>
</dbReference>
<dbReference type="SMART" id="SM01360">
    <property type="entry name" value="A2M"/>
    <property type="match status" value="1"/>
</dbReference>
<evidence type="ECO:0000259" key="3">
    <source>
        <dbReference type="SMART" id="SM01360"/>
    </source>
</evidence>
<dbReference type="Pfam" id="PF17973">
    <property type="entry name" value="bMG10"/>
    <property type="match status" value="1"/>
</dbReference>
<dbReference type="InterPro" id="IPR001599">
    <property type="entry name" value="Macroglobln_a2"/>
</dbReference>
<proteinExistence type="inferred from homology"/>
<reference evidence="4" key="1">
    <citation type="submission" date="2020-10" db="EMBL/GenBank/DDBJ databases">
        <authorList>
            <person name="Gilroy R."/>
        </authorList>
    </citation>
    <scope>NUCLEOTIDE SEQUENCE</scope>
    <source>
        <strain evidence="4">F1-3629</strain>
    </source>
</reference>